<gene>
    <name evidence="2" type="ORF">ACFWSS_19245</name>
</gene>
<dbReference type="RefSeq" id="WP_189528054.1">
    <property type="nucleotide sequence ID" value="NZ_BMSG01000031.1"/>
</dbReference>
<protein>
    <recommendedName>
        <fullName evidence="4">DUF1877 family protein</fullName>
    </recommendedName>
</protein>
<evidence type="ECO:0000313" key="2">
    <source>
        <dbReference type="EMBL" id="MFD4215017.1"/>
    </source>
</evidence>
<comment type="caution">
    <text evidence="2">The sequence shown here is derived from an EMBL/GenBank/DDBJ whole genome shotgun (WGS) entry which is preliminary data.</text>
</comment>
<evidence type="ECO:0008006" key="4">
    <source>
        <dbReference type="Google" id="ProtNLM"/>
    </source>
</evidence>
<dbReference type="Proteomes" id="UP001598251">
    <property type="component" value="Unassembled WGS sequence"/>
</dbReference>
<organism evidence="2 3">
    <name type="scientific">Streptomyces sindenensis</name>
    <dbReference type="NCBI Taxonomy" id="67363"/>
    <lineage>
        <taxon>Bacteria</taxon>
        <taxon>Bacillati</taxon>
        <taxon>Actinomycetota</taxon>
        <taxon>Actinomycetes</taxon>
        <taxon>Kitasatosporales</taxon>
        <taxon>Streptomycetaceae</taxon>
        <taxon>Streptomyces</taxon>
    </lineage>
</organism>
<proteinExistence type="predicted"/>
<keyword evidence="3" id="KW-1185">Reference proteome</keyword>
<feature type="region of interest" description="Disordered" evidence="1">
    <location>
        <begin position="32"/>
        <end position="51"/>
    </location>
</feature>
<name>A0ABW6EIY3_9ACTN</name>
<evidence type="ECO:0000256" key="1">
    <source>
        <dbReference type="SAM" id="MobiDB-lite"/>
    </source>
</evidence>
<evidence type="ECO:0000313" key="3">
    <source>
        <dbReference type="Proteomes" id="UP001598251"/>
    </source>
</evidence>
<reference evidence="2 3" key="1">
    <citation type="submission" date="2024-09" db="EMBL/GenBank/DDBJ databases">
        <title>The Natural Products Discovery Center: Release of the First 8490 Sequenced Strains for Exploring Actinobacteria Biosynthetic Diversity.</title>
        <authorList>
            <person name="Kalkreuter E."/>
            <person name="Kautsar S.A."/>
            <person name="Yang D."/>
            <person name="Bader C.D."/>
            <person name="Teijaro C.N."/>
            <person name="Fluegel L."/>
            <person name="Davis C.M."/>
            <person name="Simpson J.R."/>
            <person name="Lauterbach L."/>
            <person name="Steele A.D."/>
            <person name="Gui C."/>
            <person name="Meng S."/>
            <person name="Li G."/>
            <person name="Viehrig K."/>
            <person name="Ye F."/>
            <person name="Su P."/>
            <person name="Kiefer A.F."/>
            <person name="Nichols A."/>
            <person name="Cepeda A.J."/>
            <person name="Yan W."/>
            <person name="Fan B."/>
            <person name="Jiang Y."/>
            <person name="Adhikari A."/>
            <person name="Zheng C.-J."/>
            <person name="Schuster L."/>
            <person name="Cowan T.M."/>
            <person name="Smanski M.J."/>
            <person name="Chevrette M.G."/>
            <person name="De Carvalho L.P.S."/>
            <person name="Shen B."/>
        </authorList>
    </citation>
    <scope>NUCLEOTIDE SEQUENCE [LARGE SCALE GENOMIC DNA]</scope>
    <source>
        <strain evidence="2 3">NPDC058546</strain>
    </source>
</reference>
<dbReference type="EMBL" id="JBHXOF010000011">
    <property type="protein sequence ID" value="MFD4215017.1"/>
    <property type="molecule type" value="Genomic_DNA"/>
</dbReference>
<accession>A0ABW6EIY3</accession>
<sequence length="197" mass="22231">MGLDITLLAVDWAHLHTIPADARTAWLEDAAWPDDQWPPPEKHQPGWTWPEGPGEPHWARYDFTTSSYKPHFWAGRRWDDVRDAAHPELRAALDTYLIALVWEGPDGDVRHDGPVFPGDPWDPKPLAVCRPADLPAVAAAWERAAALLDTLRAPYTEHAEDPHGWITDFDQFAAFVQAWSVPVEEAARRGWGLIGLR</sequence>